<comment type="caution">
    <text evidence="1">The sequence shown here is derived from an EMBL/GenBank/DDBJ whole genome shotgun (WGS) entry which is preliminary data.</text>
</comment>
<sequence length="245" mass="27826">MDTLTPALYDGTVRHARKRDLDYAFSHRIYLWLVDLDDMPRLPFWLRPFARFRSSDHIGDPDRTIRQNVDAYLAEHGVDLQGGQVLMLAHARVLGYVFNPISVYWCHRPDGELACVIAEVHNTYGGRHAYLLQTDERGRASAEKEFYVSPFLTIEGDYSMSLREPGERLGISVTLHQDGAPALVATLSGTRRPATAAEVLRTVARRPLITQRTSALIRRHGITLWLKRLPVVPRPSHHVKEGVTR</sequence>
<reference evidence="1 2" key="1">
    <citation type="submission" date="2019-03" db="EMBL/GenBank/DDBJ databases">
        <title>Sequencing the genomes of 1000 actinobacteria strains.</title>
        <authorList>
            <person name="Klenk H.-P."/>
        </authorList>
    </citation>
    <scope>NUCLEOTIDE SEQUENCE [LARGE SCALE GENOMIC DNA]</scope>
    <source>
        <strain evidence="1 2">DSM 44969</strain>
    </source>
</reference>
<evidence type="ECO:0008006" key="3">
    <source>
        <dbReference type="Google" id="ProtNLM"/>
    </source>
</evidence>
<dbReference type="InterPro" id="IPR010775">
    <property type="entry name" value="DUF1365"/>
</dbReference>
<name>A0A4R1HWG2_PSEEN</name>
<proteinExistence type="predicted"/>
<evidence type="ECO:0000313" key="2">
    <source>
        <dbReference type="Proteomes" id="UP000295560"/>
    </source>
</evidence>
<dbReference type="PANTHER" id="PTHR33973:SF4">
    <property type="entry name" value="OS07G0153300 PROTEIN"/>
    <property type="match status" value="1"/>
</dbReference>
<keyword evidence="2" id="KW-1185">Reference proteome</keyword>
<organism evidence="1 2">
    <name type="scientific">Pseudonocardia endophytica</name>
    <dbReference type="NCBI Taxonomy" id="401976"/>
    <lineage>
        <taxon>Bacteria</taxon>
        <taxon>Bacillati</taxon>
        <taxon>Actinomycetota</taxon>
        <taxon>Actinomycetes</taxon>
        <taxon>Pseudonocardiales</taxon>
        <taxon>Pseudonocardiaceae</taxon>
        <taxon>Pseudonocardia</taxon>
    </lineage>
</organism>
<dbReference type="Proteomes" id="UP000295560">
    <property type="component" value="Unassembled WGS sequence"/>
</dbReference>
<dbReference type="EMBL" id="SMFZ01000001">
    <property type="protein sequence ID" value="TCK25385.1"/>
    <property type="molecule type" value="Genomic_DNA"/>
</dbReference>
<dbReference type="PANTHER" id="PTHR33973">
    <property type="entry name" value="OS07G0153300 PROTEIN"/>
    <property type="match status" value="1"/>
</dbReference>
<gene>
    <name evidence="1" type="ORF">EV378_1192</name>
</gene>
<dbReference type="Pfam" id="PF07103">
    <property type="entry name" value="DUF1365"/>
    <property type="match status" value="1"/>
</dbReference>
<evidence type="ECO:0000313" key="1">
    <source>
        <dbReference type="EMBL" id="TCK25385.1"/>
    </source>
</evidence>
<accession>A0A4R1HWG2</accession>
<protein>
    <recommendedName>
        <fullName evidence="3">DUF1365 family protein</fullName>
    </recommendedName>
</protein>
<dbReference type="RefSeq" id="WP_132421696.1">
    <property type="nucleotide sequence ID" value="NZ_SMFZ01000001.1"/>
</dbReference>
<dbReference type="OrthoDB" id="9778801at2"/>
<dbReference type="AlphaFoldDB" id="A0A4R1HWG2"/>